<dbReference type="PROSITE" id="PS51736">
    <property type="entry name" value="RECOMBINASES_3"/>
    <property type="match status" value="1"/>
</dbReference>
<evidence type="ECO:0000313" key="3">
    <source>
        <dbReference type="Proteomes" id="UP000011543"/>
    </source>
</evidence>
<dbReference type="Pfam" id="PF00239">
    <property type="entry name" value="Resolvase"/>
    <property type="match status" value="1"/>
</dbReference>
<accession>L9V9F1</accession>
<dbReference type="EMBL" id="AOHS01000009">
    <property type="protein sequence ID" value="ELY33622.1"/>
    <property type="molecule type" value="Genomic_DNA"/>
</dbReference>
<name>L9V9F1_NATMM</name>
<organism evidence="2 3">
    <name type="scientific">Natrialba magadii (strain ATCC 43099 / DSM 3394 / CCM 3739 / CIP 104546 / IAM 13178 / JCM 8861 / NBRC 102185 / NCIMB 2190 / MS3)</name>
    <name type="common">Natronobacterium magadii</name>
    <dbReference type="NCBI Taxonomy" id="547559"/>
    <lineage>
        <taxon>Archaea</taxon>
        <taxon>Methanobacteriati</taxon>
        <taxon>Methanobacteriota</taxon>
        <taxon>Stenosarchaea group</taxon>
        <taxon>Halobacteria</taxon>
        <taxon>Halobacteriales</taxon>
        <taxon>Natrialbaceae</taxon>
        <taxon>Natrialba</taxon>
    </lineage>
</organism>
<comment type="caution">
    <text evidence="2">The sequence shown here is derived from an EMBL/GenBank/DDBJ whole genome shotgun (WGS) entry which is preliminary data.</text>
</comment>
<dbReference type="PATRIC" id="fig|547559.17.peg.430"/>
<gene>
    <name evidence="2" type="ORF">C500_02280</name>
</gene>
<evidence type="ECO:0000313" key="2">
    <source>
        <dbReference type="EMBL" id="ELY33622.1"/>
    </source>
</evidence>
<dbReference type="InterPro" id="IPR006119">
    <property type="entry name" value="Resolv_N"/>
</dbReference>
<protein>
    <submittedName>
        <fullName evidence="2">Resolvase domain-containing protein</fullName>
    </submittedName>
</protein>
<dbReference type="InterPro" id="IPR036162">
    <property type="entry name" value="Resolvase-like_N_sf"/>
</dbReference>
<dbReference type="GO" id="GO:0000150">
    <property type="term" value="F:DNA strand exchange activity"/>
    <property type="evidence" value="ECO:0007669"/>
    <property type="project" value="InterPro"/>
</dbReference>
<dbReference type="AlphaFoldDB" id="L9V9F1"/>
<dbReference type="Gene3D" id="3.40.50.1390">
    <property type="entry name" value="Resolvase, N-terminal catalytic domain"/>
    <property type="match status" value="1"/>
</dbReference>
<reference evidence="2 3" key="1">
    <citation type="journal article" date="2014" name="PLoS Genet.">
        <title>Phylogenetically driven sequencing of extremely halophilic archaea reveals strategies for static and dynamic osmo-response.</title>
        <authorList>
            <person name="Becker E.A."/>
            <person name="Seitzer P.M."/>
            <person name="Tritt A."/>
            <person name="Larsen D."/>
            <person name="Krusor M."/>
            <person name="Yao A.I."/>
            <person name="Wu D."/>
            <person name="Madern D."/>
            <person name="Eisen J.A."/>
            <person name="Darling A.E."/>
            <person name="Facciotti M.T."/>
        </authorList>
    </citation>
    <scope>NUCLEOTIDE SEQUENCE [LARGE SCALE GENOMIC DNA]</scope>
    <source>
        <strain evidence="3">ATCC 43099 / DSM 3394 / CCM 3739 / CIP 104546 / IAM 13178 / JCM 8861 / NBRC 102185 / NCIMB 2190 / MS3</strain>
    </source>
</reference>
<dbReference type="Proteomes" id="UP000011543">
    <property type="component" value="Unassembled WGS sequence"/>
</dbReference>
<dbReference type="SUPFAM" id="SSF53041">
    <property type="entry name" value="Resolvase-like"/>
    <property type="match status" value="1"/>
</dbReference>
<feature type="domain" description="Resolvase/invertase-type recombinase catalytic" evidence="1">
    <location>
        <begin position="1"/>
        <end position="44"/>
    </location>
</feature>
<dbReference type="GO" id="GO:0003677">
    <property type="term" value="F:DNA binding"/>
    <property type="evidence" value="ECO:0007669"/>
    <property type="project" value="InterPro"/>
</dbReference>
<evidence type="ECO:0000259" key="1">
    <source>
        <dbReference type="PROSITE" id="PS51736"/>
    </source>
</evidence>
<sequence length="44" mass="4987">MRESIDEFDVITATEIDRLGRSFSGLASFVEDLRQKNIGLNLTQ</sequence>
<proteinExistence type="predicted"/>